<dbReference type="GO" id="GO:0005615">
    <property type="term" value="C:extracellular space"/>
    <property type="evidence" value="ECO:0007669"/>
    <property type="project" value="UniProtKB-KW"/>
</dbReference>
<dbReference type="SUPFAM" id="SSF54117">
    <property type="entry name" value="Interleukin 8-like chemokines"/>
    <property type="match status" value="1"/>
</dbReference>
<feature type="domain" description="Chemokine interleukin-8-like" evidence="3">
    <location>
        <begin position="26"/>
        <end position="76"/>
    </location>
</feature>
<protein>
    <recommendedName>
        <fullName evidence="3">Chemokine interleukin-8-like domain-containing protein</fullName>
    </recommendedName>
</protein>
<dbReference type="AlphaFoldDB" id="A0A3B3YI17"/>
<accession>A0A3B3YI17</accession>
<evidence type="ECO:0000256" key="1">
    <source>
        <dbReference type="ARBA" id="ARBA00022514"/>
    </source>
</evidence>
<dbReference type="GO" id="GO:0006955">
    <property type="term" value="P:immune response"/>
    <property type="evidence" value="ECO:0007669"/>
    <property type="project" value="InterPro"/>
</dbReference>
<proteinExistence type="predicted"/>
<dbReference type="InterPro" id="IPR036048">
    <property type="entry name" value="Interleukin_8-like_sf"/>
</dbReference>
<keyword evidence="1" id="KW-0202">Cytokine</keyword>
<reference evidence="4" key="2">
    <citation type="submission" date="2025-09" db="UniProtKB">
        <authorList>
            <consortium name="Ensembl"/>
        </authorList>
    </citation>
    <scope>IDENTIFICATION</scope>
</reference>
<name>A0A3B3YI17_9TELE</name>
<keyword evidence="2" id="KW-0732">Signal</keyword>
<dbReference type="Pfam" id="PF00048">
    <property type="entry name" value="IL8"/>
    <property type="match status" value="1"/>
</dbReference>
<organism evidence="4 5">
    <name type="scientific">Poecilia mexicana</name>
    <dbReference type="NCBI Taxonomy" id="48701"/>
    <lineage>
        <taxon>Eukaryota</taxon>
        <taxon>Metazoa</taxon>
        <taxon>Chordata</taxon>
        <taxon>Craniata</taxon>
        <taxon>Vertebrata</taxon>
        <taxon>Euteleostomi</taxon>
        <taxon>Actinopterygii</taxon>
        <taxon>Neopterygii</taxon>
        <taxon>Teleostei</taxon>
        <taxon>Neoteleostei</taxon>
        <taxon>Acanthomorphata</taxon>
        <taxon>Ovalentaria</taxon>
        <taxon>Atherinomorphae</taxon>
        <taxon>Cyprinodontiformes</taxon>
        <taxon>Poeciliidae</taxon>
        <taxon>Poeciliinae</taxon>
        <taxon>Poecilia</taxon>
    </lineage>
</organism>
<dbReference type="Ensembl" id="ENSPMET00000001897.1">
    <property type="protein sequence ID" value="ENSPMEP00000026700.1"/>
    <property type="gene ID" value="ENSPMEG00000010544.1"/>
</dbReference>
<keyword evidence="5" id="KW-1185">Reference proteome</keyword>
<sequence length="94" mass="10816">MDLKVVLLVVFLSALAITSTNASIPSCCISTQTFMPRKLSKVERVERQYSNGVCDIDALKLYLKGRKRPVCVNVRLEKYFVRIQKLNQQQIKRI</sequence>
<evidence type="ECO:0000313" key="5">
    <source>
        <dbReference type="Proteomes" id="UP000261480"/>
    </source>
</evidence>
<dbReference type="InterPro" id="IPR001811">
    <property type="entry name" value="Chemokine_IL8-like_dom"/>
</dbReference>
<dbReference type="Proteomes" id="UP000261480">
    <property type="component" value="Unplaced"/>
</dbReference>
<evidence type="ECO:0000259" key="3">
    <source>
        <dbReference type="Pfam" id="PF00048"/>
    </source>
</evidence>
<dbReference type="GO" id="GO:0008009">
    <property type="term" value="F:chemokine activity"/>
    <property type="evidence" value="ECO:0007669"/>
    <property type="project" value="InterPro"/>
</dbReference>
<feature type="chain" id="PRO_5017444382" description="Chemokine interleukin-8-like domain-containing protein" evidence="2">
    <location>
        <begin position="23"/>
        <end position="94"/>
    </location>
</feature>
<feature type="signal peptide" evidence="2">
    <location>
        <begin position="1"/>
        <end position="22"/>
    </location>
</feature>
<reference evidence="4" key="1">
    <citation type="submission" date="2025-08" db="UniProtKB">
        <authorList>
            <consortium name="Ensembl"/>
        </authorList>
    </citation>
    <scope>IDENTIFICATION</scope>
</reference>
<dbReference type="Gene3D" id="2.40.50.40">
    <property type="match status" value="1"/>
</dbReference>
<evidence type="ECO:0000313" key="4">
    <source>
        <dbReference type="Ensembl" id="ENSPMEP00000026700.1"/>
    </source>
</evidence>
<evidence type="ECO:0000256" key="2">
    <source>
        <dbReference type="SAM" id="SignalP"/>
    </source>
</evidence>